<evidence type="ECO:0000313" key="2">
    <source>
        <dbReference type="Proteomes" id="UP000503117"/>
    </source>
</evidence>
<accession>A0ABX6MAK2</accession>
<evidence type="ECO:0008006" key="3">
    <source>
        <dbReference type="Google" id="ProtNLM"/>
    </source>
</evidence>
<evidence type="ECO:0000313" key="1">
    <source>
        <dbReference type="EMBL" id="QJD91360.1"/>
    </source>
</evidence>
<sequence length="150" mass="17787">MTHVPMAEVHLPLSTFLELEFHLLETRPGVKTGAFVTELVQRWLTVETERLALRRSGPPMHGFQWKNVFLPDGTRLRTDYQHSQEFAKVTHNRIRMDDGRSLTPSMFANRHTKGRNGWRFIWLRFPGEDYWVRAADYRRHVEKQKQSQSV</sequence>
<proteinExistence type="predicted"/>
<name>A0ABX6MAK2_9BURK</name>
<protein>
    <recommendedName>
        <fullName evidence="3">DUF2924 domain-containing protein</fullName>
    </recommendedName>
</protein>
<dbReference type="Proteomes" id="UP000503117">
    <property type="component" value="Chromosome"/>
</dbReference>
<reference evidence="1 2" key="1">
    <citation type="submission" date="2020-04" db="EMBL/GenBank/DDBJ databases">
        <title>Genome sequencing of novel species.</title>
        <authorList>
            <person name="Heo J."/>
            <person name="Kim S.-J."/>
            <person name="Kim J.-S."/>
            <person name="Hong S.-B."/>
            <person name="Kwon S.-W."/>
        </authorList>
    </citation>
    <scope>NUCLEOTIDE SEQUENCE [LARGE SCALE GENOMIC DNA]</scope>
    <source>
        <strain evidence="1 2">AF9R3</strain>
    </source>
</reference>
<organism evidence="1 2">
    <name type="scientific">Duganella dendranthematis</name>
    <dbReference type="NCBI Taxonomy" id="2728021"/>
    <lineage>
        <taxon>Bacteria</taxon>
        <taxon>Pseudomonadati</taxon>
        <taxon>Pseudomonadota</taxon>
        <taxon>Betaproteobacteria</taxon>
        <taxon>Burkholderiales</taxon>
        <taxon>Oxalobacteraceae</taxon>
        <taxon>Telluria group</taxon>
        <taxon>Duganella</taxon>
    </lineage>
</organism>
<dbReference type="RefSeq" id="WP_169112802.1">
    <property type="nucleotide sequence ID" value="NZ_CP051684.1"/>
</dbReference>
<keyword evidence="2" id="KW-1185">Reference proteome</keyword>
<dbReference type="EMBL" id="CP051684">
    <property type="protein sequence ID" value="QJD91360.1"/>
    <property type="molecule type" value="Genomic_DNA"/>
</dbReference>
<gene>
    <name evidence="1" type="ORF">HH213_15520</name>
</gene>